<proteinExistence type="predicted"/>
<name>A0A161YKI4_9CLOT</name>
<dbReference type="Pfam" id="PF00037">
    <property type="entry name" value="Fer4"/>
    <property type="match status" value="2"/>
</dbReference>
<feature type="domain" description="4Fe-4S ferredoxin-type" evidence="4">
    <location>
        <begin position="34"/>
        <end position="57"/>
    </location>
</feature>
<feature type="domain" description="4Fe-4S ferredoxin-type" evidence="4">
    <location>
        <begin position="1"/>
        <end position="29"/>
    </location>
</feature>
<dbReference type="GO" id="GO:0051536">
    <property type="term" value="F:iron-sulfur cluster binding"/>
    <property type="evidence" value="ECO:0007669"/>
    <property type="project" value="UniProtKB-KW"/>
</dbReference>
<evidence type="ECO:0000313" key="5">
    <source>
        <dbReference type="EMBL" id="KZL91032.1"/>
    </source>
</evidence>
<dbReference type="GO" id="GO:0047595">
    <property type="term" value="F:6-hydroxynicotinate reductase activity"/>
    <property type="evidence" value="ECO:0007669"/>
    <property type="project" value="UniProtKB-EC"/>
</dbReference>
<evidence type="ECO:0000259" key="4">
    <source>
        <dbReference type="PROSITE" id="PS51379"/>
    </source>
</evidence>
<gene>
    <name evidence="5" type="ORF">CLMAG_39430</name>
</gene>
<dbReference type="EC" id="1.3.7.1" evidence="5"/>
<dbReference type="STRING" id="1121326.CLMAG_39430"/>
<evidence type="ECO:0000256" key="2">
    <source>
        <dbReference type="ARBA" id="ARBA00023004"/>
    </source>
</evidence>
<evidence type="ECO:0000256" key="3">
    <source>
        <dbReference type="ARBA" id="ARBA00023014"/>
    </source>
</evidence>
<keyword evidence="1" id="KW-0479">Metal-binding</keyword>
<keyword evidence="3" id="KW-0411">Iron-sulfur</keyword>
<dbReference type="InterPro" id="IPR017896">
    <property type="entry name" value="4Fe4S_Fe-S-bd"/>
</dbReference>
<dbReference type="GO" id="GO:0046872">
    <property type="term" value="F:metal ion binding"/>
    <property type="evidence" value="ECO:0007669"/>
    <property type="project" value="UniProtKB-KW"/>
</dbReference>
<dbReference type="RefSeq" id="WP_066626197.1">
    <property type="nucleotide sequence ID" value="NZ_FQXL01000032.1"/>
</dbReference>
<protein>
    <submittedName>
        <fullName evidence="5">6-hydroxynicotinate reductase</fullName>
        <ecNumber evidence="5">1.3.7.1</ecNumber>
    </submittedName>
</protein>
<keyword evidence="5" id="KW-0560">Oxidoreductase</keyword>
<dbReference type="PROSITE" id="PS00198">
    <property type="entry name" value="4FE4S_FER_1"/>
    <property type="match status" value="2"/>
</dbReference>
<keyword evidence="2" id="KW-0408">Iron</keyword>
<evidence type="ECO:0000313" key="6">
    <source>
        <dbReference type="Proteomes" id="UP000076603"/>
    </source>
</evidence>
<dbReference type="InterPro" id="IPR017900">
    <property type="entry name" value="4Fe4S_Fe_S_CS"/>
</dbReference>
<accession>A0A161YKI4</accession>
<dbReference type="Gene3D" id="3.30.70.20">
    <property type="match status" value="1"/>
</dbReference>
<evidence type="ECO:0000256" key="1">
    <source>
        <dbReference type="ARBA" id="ARBA00022723"/>
    </source>
</evidence>
<dbReference type="AlphaFoldDB" id="A0A161YKI4"/>
<sequence length="505" mass="54334">MISIDIDKCKGCKVCENNCPLDAIKVIDKKAQLYDNCVSCGICFKVCPFKAVNKSDVKNAENITCTHCPVNCSVPLNKTGACKRYTNIKGELIRNRKLVVESIRKDLELNNAYKPLITAVGSGTNYPCLRPAPRIVQDTVNGVDVVTVVTEAPLSYSGVKVKIDTNMDIGEEGAKVKRDGKCVGRVTTEEYGSKMLTIGGANLLSGSNDGFIVAKTIVDLANGRRVKLKIDDGSTIEIQQDSPPIIDDIEETYMRVGCGSATIGMFAAQLSKAVDEAIILDFHVVGLLSEHAAGKEVGMKYSGVTPYGRKSTMGRYFGKHGHGWGGTEITSPLDAVKSVDMTIAKEGYKILVTETTGQKAALLEVKKDGTVEEIEMTEAALKCVNLISENCEQSNASIIYTGGTGGSARAGVTTFPKKLTNAIHNNEVTMTIAGAPTFVLPGGGINFMVDVSKMVPDATTWVPTPATVAPIEYTMTREKYEEIGGHVNSIITKEQLLKELNEEKL</sequence>
<comment type="caution">
    <text evidence="5">The sequence shown here is derived from an EMBL/GenBank/DDBJ whole genome shotgun (WGS) entry which is preliminary data.</text>
</comment>
<dbReference type="Proteomes" id="UP000076603">
    <property type="component" value="Unassembled WGS sequence"/>
</dbReference>
<organism evidence="5 6">
    <name type="scientific">Clostridium magnum DSM 2767</name>
    <dbReference type="NCBI Taxonomy" id="1121326"/>
    <lineage>
        <taxon>Bacteria</taxon>
        <taxon>Bacillati</taxon>
        <taxon>Bacillota</taxon>
        <taxon>Clostridia</taxon>
        <taxon>Eubacteriales</taxon>
        <taxon>Clostridiaceae</taxon>
        <taxon>Clostridium</taxon>
    </lineage>
</organism>
<dbReference type="PROSITE" id="PS51379">
    <property type="entry name" value="4FE4S_FER_2"/>
    <property type="match status" value="2"/>
</dbReference>
<reference evidence="5 6" key="1">
    <citation type="submission" date="2016-04" db="EMBL/GenBank/DDBJ databases">
        <title>Genome sequence of Clostridium magnum DSM 2767.</title>
        <authorList>
            <person name="Poehlein A."/>
            <person name="Uhlig R."/>
            <person name="Fischer R."/>
            <person name="Bahl H."/>
            <person name="Daniel R."/>
        </authorList>
    </citation>
    <scope>NUCLEOTIDE SEQUENCE [LARGE SCALE GENOMIC DNA]</scope>
    <source>
        <strain evidence="5 6">DSM 2767</strain>
    </source>
</reference>
<dbReference type="EMBL" id="LWAE01000004">
    <property type="protein sequence ID" value="KZL91032.1"/>
    <property type="molecule type" value="Genomic_DNA"/>
</dbReference>
<dbReference type="OrthoDB" id="9794954at2"/>
<dbReference type="SUPFAM" id="SSF54862">
    <property type="entry name" value="4Fe-4S ferredoxins"/>
    <property type="match status" value="1"/>
</dbReference>
<dbReference type="PATRIC" id="fig|1121326.3.peg.3990"/>
<keyword evidence="6" id="KW-1185">Reference proteome</keyword>